<protein>
    <submittedName>
        <fullName evidence="2">Hypp9200 protein</fullName>
    </submittedName>
</protein>
<dbReference type="Proteomes" id="UP000838412">
    <property type="component" value="Chromosome 19"/>
</dbReference>
<keyword evidence="3" id="KW-1185">Reference proteome</keyword>
<evidence type="ECO:0000256" key="1">
    <source>
        <dbReference type="SAM" id="SignalP"/>
    </source>
</evidence>
<reference evidence="2" key="1">
    <citation type="submission" date="2022-01" db="EMBL/GenBank/DDBJ databases">
        <authorList>
            <person name="Braso-Vives M."/>
        </authorList>
    </citation>
    <scope>NUCLEOTIDE SEQUENCE</scope>
</reference>
<feature type="chain" id="PRO_5035469966" evidence="1">
    <location>
        <begin position="27"/>
        <end position="96"/>
    </location>
</feature>
<feature type="signal peptide" evidence="1">
    <location>
        <begin position="1"/>
        <end position="26"/>
    </location>
</feature>
<gene>
    <name evidence="2" type="primary">Hypp9200</name>
    <name evidence="2" type="ORF">BLAG_LOCUS12201</name>
</gene>
<name>A0A8J9ZE41_BRALA</name>
<dbReference type="AlphaFoldDB" id="A0A8J9ZE41"/>
<accession>A0A8J9ZE41</accession>
<proteinExistence type="predicted"/>
<keyword evidence="1" id="KW-0732">Signal</keyword>
<sequence>MATTRIFTVGLLACIAFAGALRCASAAAIPDDAKSGTEDLLQLRQALHLIGQQLDRVATVQLSSGNPEAQAEGYEDGHERTVTEDPYVIFRPGWGK</sequence>
<organism evidence="2 3">
    <name type="scientific">Branchiostoma lanceolatum</name>
    <name type="common">Common lancelet</name>
    <name type="synonym">Amphioxus lanceolatum</name>
    <dbReference type="NCBI Taxonomy" id="7740"/>
    <lineage>
        <taxon>Eukaryota</taxon>
        <taxon>Metazoa</taxon>
        <taxon>Chordata</taxon>
        <taxon>Cephalochordata</taxon>
        <taxon>Leptocardii</taxon>
        <taxon>Amphioxiformes</taxon>
        <taxon>Branchiostomatidae</taxon>
        <taxon>Branchiostoma</taxon>
    </lineage>
</organism>
<evidence type="ECO:0000313" key="2">
    <source>
        <dbReference type="EMBL" id="CAH1251999.1"/>
    </source>
</evidence>
<dbReference type="EMBL" id="OV696704">
    <property type="protein sequence ID" value="CAH1251999.1"/>
    <property type="molecule type" value="Genomic_DNA"/>
</dbReference>
<evidence type="ECO:0000313" key="3">
    <source>
        <dbReference type="Proteomes" id="UP000838412"/>
    </source>
</evidence>